<protein>
    <recommendedName>
        <fullName evidence="4">Hyaluronan/mRNA-binding protein domain-containing protein</fullName>
    </recommendedName>
</protein>
<evidence type="ECO:0000313" key="2">
    <source>
        <dbReference type="EMBL" id="RZC68511.1"/>
    </source>
</evidence>
<proteinExistence type="predicted"/>
<feature type="region of interest" description="Disordered" evidence="1">
    <location>
        <begin position="1"/>
        <end position="49"/>
    </location>
</feature>
<sequence>MRQGSEKNGKNSKSGFGVEGKKDRKSGSGVDGEPKKNGYGGKFTWAGNGGIADDYTEELVLDEKDPNFVHPQDN</sequence>
<dbReference type="Proteomes" id="UP000316621">
    <property type="component" value="Chromosome 7"/>
</dbReference>
<evidence type="ECO:0000256" key="1">
    <source>
        <dbReference type="SAM" id="MobiDB-lite"/>
    </source>
</evidence>
<dbReference type="AlphaFoldDB" id="A0A4Y7K8H5"/>
<evidence type="ECO:0008006" key="4">
    <source>
        <dbReference type="Google" id="ProtNLM"/>
    </source>
</evidence>
<name>A0A4Y7K8H5_PAPSO</name>
<dbReference type="STRING" id="3469.A0A4Y7K8H5"/>
<gene>
    <name evidence="2" type="ORF">C5167_031729</name>
</gene>
<dbReference type="OMA" id="TWIGNGY"/>
<accession>A0A4Y7K8H5</accession>
<organism evidence="2 3">
    <name type="scientific">Papaver somniferum</name>
    <name type="common">Opium poppy</name>
    <dbReference type="NCBI Taxonomy" id="3469"/>
    <lineage>
        <taxon>Eukaryota</taxon>
        <taxon>Viridiplantae</taxon>
        <taxon>Streptophyta</taxon>
        <taxon>Embryophyta</taxon>
        <taxon>Tracheophyta</taxon>
        <taxon>Spermatophyta</taxon>
        <taxon>Magnoliopsida</taxon>
        <taxon>Ranunculales</taxon>
        <taxon>Papaveraceae</taxon>
        <taxon>Papaveroideae</taxon>
        <taxon>Papaver</taxon>
    </lineage>
</organism>
<keyword evidence="3" id="KW-1185">Reference proteome</keyword>
<feature type="compositionally biased region" description="Basic and acidic residues" evidence="1">
    <location>
        <begin position="19"/>
        <end position="36"/>
    </location>
</feature>
<reference evidence="2 3" key="1">
    <citation type="journal article" date="2018" name="Science">
        <title>The opium poppy genome and morphinan production.</title>
        <authorList>
            <person name="Guo L."/>
            <person name="Winzer T."/>
            <person name="Yang X."/>
            <person name="Li Y."/>
            <person name="Ning Z."/>
            <person name="He Z."/>
            <person name="Teodor R."/>
            <person name="Lu Y."/>
            <person name="Bowser T.A."/>
            <person name="Graham I.A."/>
            <person name="Ye K."/>
        </authorList>
    </citation>
    <scope>NUCLEOTIDE SEQUENCE [LARGE SCALE GENOMIC DNA]</scope>
    <source>
        <strain evidence="3">cv. HN1</strain>
        <tissue evidence="2">Leaves</tissue>
    </source>
</reference>
<dbReference type="EMBL" id="CM010721">
    <property type="protein sequence ID" value="RZC68511.1"/>
    <property type="molecule type" value="Genomic_DNA"/>
</dbReference>
<dbReference type="Gramene" id="RZC68511">
    <property type="protein sequence ID" value="RZC68511"/>
    <property type="gene ID" value="C5167_031729"/>
</dbReference>
<evidence type="ECO:0000313" key="3">
    <source>
        <dbReference type="Proteomes" id="UP000316621"/>
    </source>
</evidence>